<reference evidence="2 3" key="1">
    <citation type="journal article" date="2014" name="Genome Announc.">
        <title>Complete genome sequence of Magnetospirillum gryphiswaldense MSR-1.</title>
        <authorList>
            <person name="Wang X."/>
            <person name="Wang Q."/>
            <person name="Zhang W."/>
            <person name="Wang Y."/>
            <person name="Li L."/>
            <person name="Wen T."/>
            <person name="Zhang T."/>
            <person name="Zhang Y."/>
            <person name="Xu J."/>
            <person name="Hu J."/>
            <person name="Li S."/>
            <person name="Liu L."/>
            <person name="Liu J."/>
            <person name="Jiang W."/>
            <person name="Tian J."/>
            <person name="Li Y."/>
            <person name="Schuler D."/>
            <person name="Wang L."/>
            <person name="Li J."/>
        </authorList>
    </citation>
    <scope>NUCLEOTIDE SEQUENCE [LARGE SCALE GENOMIC DNA]</scope>
    <source>
        <strain evidence="3">DSM 6361 / JCM 21280 / NBRC 15271 / MSR-1</strain>
    </source>
</reference>
<name>V6F227_MAGGM</name>
<evidence type="ECO:0000313" key="3">
    <source>
        <dbReference type="Proteomes" id="UP000018922"/>
    </source>
</evidence>
<accession>V6F227</accession>
<dbReference type="KEGG" id="mgry:MSR1_22240"/>
<evidence type="ECO:0000256" key="1">
    <source>
        <dbReference type="SAM" id="SignalP"/>
    </source>
</evidence>
<dbReference type="STRING" id="1430440.MGMSRv2__2227"/>
<evidence type="ECO:0008006" key="4">
    <source>
        <dbReference type="Google" id="ProtNLM"/>
    </source>
</evidence>
<dbReference type="RefSeq" id="WP_024080450.1">
    <property type="nucleotide sequence ID" value="NZ_CP027526.1"/>
</dbReference>
<evidence type="ECO:0000313" key="2">
    <source>
        <dbReference type="EMBL" id="CDK99442.1"/>
    </source>
</evidence>
<dbReference type="AlphaFoldDB" id="V6F227"/>
<dbReference type="KEGG" id="mgy:MGMSRv2__2227"/>
<keyword evidence="3" id="KW-1185">Reference proteome</keyword>
<gene>
    <name evidence="2" type="ordered locus">MGMSRv2__2227</name>
</gene>
<dbReference type="EMBL" id="HG794546">
    <property type="protein sequence ID" value="CDK99442.1"/>
    <property type="molecule type" value="Genomic_DNA"/>
</dbReference>
<sequence>MSPRIIACLCLSLTLAGCAAPVPWQHPTTPKDRWKSEWNYCVRWAEEEVGYRESVVDSNFRDYDRAQAKKRINAYVDMCMRERGYVPARPSR</sequence>
<dbReference type="Proteomes" id="UP000018922">
    <property type="component" value="Chromosome I"/>
</dbReference>
<dbReference type="PROSITE" id="PS51257">
    <property type="entry name" value="PROKAR_LIPOPROTEIN"/>
    <property type="match status" value="1"/>
</dbReference>
<dbReference type="OrthoDB" id="7366016at2"/>
<dbReference type="HOGENOM" id="CLU_2409741_0_0_5"/>
<feature type="chain" id="PRO_5004745093" description="Lipoprotein" evidence="1">
    <location>
        <begin position="20"/>
        <end position="92"/>
    </location>
</feature>
<keyword evidence="1" id="KW-0732">Signal</keyword>
<proteinExistence type="predicted"/>
<organism evidence="2 3">
    <name type="scientific">Magnetospirillum gryphiswaldense (strain DSM 6361 / JCM 21280 / NBRC 15271 / MSR-1)</name>
    <dbReference type="NCBI Taxonomy" id="431944"/>
    <lineage>
        <taxon>Bacteria</taxon>
        <taxon>Pseudomonadati</taxon>
        <taxon>Pseudomonadota</taxon>
        <taxon>Alphaproteobacteria</taxon>
        <taxon>Rhodospirillales</taxon>
        <taxon>Rhodospirillaceae</taxon>
        <taxon>Magnetospirillum</taxon>
    </lineage>
</organism>
<feature type="signal peptide" evidence="1">
    <location>
        <begin position="1"/>
        <end position="19"/>
    </location>
</feature>
<protein>
    <recommendedName>
        <fullName evidence="4">Lipoprotein</fullName>
    </recommendedName>
</protein>